<sequence>MLLLKILSALLLAVGCCLAATFPPPRHDLIPPPHQPIPHNTMHALYFDATRQAYVQHAFAVMKLEILTMPAVSGICLVLLVFLASCTAVELQQRHADAEAPRKLGLEEVVLFLIGLGVASALGLALMIGPMFAIFYSSIHGLPFERETWQHGYHDCWRLKNSGEADRRPQIIG</sequence>
<feature type="chain" id="PRO_5035735005" evidence="2">
    <location>
        <begin position="20"/>
        <end position="173"/>
    </location>
</feature>
<keyword evidence="1" id="KW-1133">Transmembrane helix</keyword>
<keyword evidence="4" id="KW-1185">Reference proteome</keyword>
<organism evidence="3 4">
    <name type="scientific">Argiope bruennichi</name>
    <name type="common">Wasp spider</name>
    <name type="synonym">Aranea bruennichi</name>
    <dbReference type="NCBI Taxonomy" id="94029"/>
    <lineage>
        <taxon>Eukaryota</taxon>
        <taxon>Metazoa</taxon>
        <taxon>Ecdysozoa</taxon>
        <taxon>Arthropoda</taxon>
        <taxon>Chelicerata</taxon>
        <taxon>Arachnida</taxon>
        <taxon>Araneae</taxon>
        <taxon>Araneomorphae</taxon>
        <taxon>Entelegynae</taxon>
        <taxon>Araneoidea</taxon>
        <taxon>Araneidae</taxon>
        <taxon>Argiope</taxon>
    </lineage>
</organism>
<protein>
    <submittedName>
        <fullName evidence="3">Uncharacterized protein</fullName>
    </submittedName>
</protein>
<dbReference type="Proteomes" id="UP000807504">
    <property type="component" value="Unassembled WGS sequence"/>
</dbReference>
<gene>
    <name evidence="3" type="ORF">HNY73_007988</name>
</gene>
<feature type="signal peptide" evidence="2">
    <location>
        <begin position="1"/>
        <end position="19"/>
    </location>
</feature>
<accession>A0A8T0F7N9</accession>
<reference evidence="3" key="1">
    <citation type="journal article" date="2020" name="bioRxiv">
        <title>Chromosome-level reference genome of the European wasp spider Argiope bruennichi: a resource for studies on range expansion and evolutionary adaptation.</title>
        <authorList>
            <person name="Sheffer M.M."/>
            <person name="Hoppe A."/>
            <person name="Krehenwinkel H."/>
            <person name="Uhl G."/>
            <person name="Kuss A.W."/>
            <person name="Jensen L."/>
            <person name="Jensen C."/>
            <person name="Gillespie R.G."/>
            <person name="Hoff K.J."/>
            <person name="Prost S."/>
        </authorList>
    </citation>
    <scope>NUCLEOTIDE SEQUENCE</scope>
</reference>
<keyword evidence="2" id="KW-0732">Signal</keyword>
<evidence type="ECO:0000313" key="3">
    <source>
        <dbReference type="EMBL" id="KAF8786245.1"/>
    </source>
</evidence>
<dbReference type="EMBL" id="JABXBU010000015">
    <property type="protein sequence ID" value="KAF8786245.1"/>
    <property type="molecule type" value="Genomic_DNA"/>
</dbReference>
<evidence type="ECO:0000313" key="4">
    <source>
        <dbReference type="Proteomes" id="UP000807504"/>
    </source>
</evidence>
<evidence type="ECO:0000256" key="1">
    <source>
        <dbReference type="SAM" id="Phobius"/>
    </source>
</evidence>
<keyword evidence="1" id="KW-0472">Membrane</keyword>
<evidence type="ECO:0000256" key="2">
    <source>
        <dbReference type="SAM" id="SignalP"/>
    </source>
</evidence>
<feature type="transmembrane region" description="Helical" evidence="1">
    <location>
        <begin position="66"/>
        <end position="89"/>
    </location>
</feature>
<keyword evidence="1" id="KW-0812">Transmembrane</keyword>
<reference evidence="3" key="2">
    <citation type="submission" date="2020-06" db="EMBL/GenBank/DDBJ databases">
        <authorList>
            <person name="Sheffer M."/>
        </authorList>
    </citation>
    <scope>NUCLEOTIDE SEQUENCE</scope>
</reference>
<dbReference type="AlphaFoldDB" id="A0A8T0F7N9"/>
<dbReference type="PROSITE" id="PS51257">
    <property type="entry name" value="PROKAR_LIPOPROTEIN"/>
    <property type="match status" value="1"/>
</dbReference>
<name>A0A8T0F7N9_ARGBR</name>
<comment type="caution">
    <text evidence="3">The sequence shown here is derived from an EMBL/GenBank/DDBJ whole genome shotgun (WGS) entry which is preliminary data.</text>
</comment>
<feature type="transmembrane region" description="Helical" evidence="1">
    <location>
        <begin position="110"/>
        <end position="136"/>
    </location>
</feature>
<proteinExistence type="predicted"/>